<evidence type="ECO:0000256" key="3">
    <source>
        <dbReference type="ARBA" id="ARBA00022737"/>
    </source>
</evidence>
<evidence type="ECO:0000259" key="6">
    <source>
        <dbReference type="SMART" id="SM00360"/>
    </source>
</evidence>
<dbReference type="SUPFAM" id="SSF54928">
    <property type="entry name" value="RNA-binding domain, RBD"/>
    <property type="match status" value="1"/>
</dbReference>
<evidence type="ECO:0000256" key="2">
    <source>
        <dbReference type="ARBA" id="ARBA00022664"/>
    </source>
</evidence>
<gene>
    <name evidence="7" type="ORF">EIN_399680</name>
</gene>
<proteinExistence type="inferred from homology"/>
<dbReference type="GO" id="GO:0005684">
    <property type="term" value="C:U2-type spliceosomal complex"/>
    <property type="evidence" value="ECO:0007669"/>
    <property type="project" value="TreeGrafter"/>
</dbReference>
<accession>A0A0A1UA52</accession>
<dbReference type="OrthoDB" id="10258585at2759"/>
<dbReference type="RefSeq" id="XP_004258699.1">
    <property type="nucleotide sequence ID" value="XM_004258651.1"/>
</dbReference>
<sequence>MTSSDLASYFRHCGIIKKISPDEFDITKVKECENSNEWNLYFLHEESAQKAIEFYDESEITRDCKIGISGLFSVQDTGKEQYDQKREDEWDDSKIVHVIIKNMFDLTTEKPQSFFDDLKNDIKSEVRKSCGPVDRVIVFSTNPQGVVMLKFYTNDVAEKCIKLMNGRWFDQRQLTCEYYDGFTNYKIEESKEQKEKRIKEWSEYVEKQQ</sequence>
<dbReference type="SMART" id="SM00360">
    <property type="entry name" value="RRM"/>
    <property type="match status" value="1"/>
</dbReference>
<dbReference type="Pfam" id="PF00076">
    <property type="entry name" value="RRM_1"/>
    <property type="match status" value="1"/>
</dbReference>
<dbReference type="InterPro" id="IPR034393">
    <property type="entry name" value="TatSF1-like"/>
</dbReference>
<dbReference type="Proteomes" id="UP000014680">
    <property type="component" value="Unassembled WGS sequence"/>
</dbReference>
<protein>
    <recommendedName>
        <fullName evidence="6">RRM domain-containing protein</fullName>
    </recommendedName>
</protein>
<dbReference type="AlphaFoldDB" id="A0A0A1UA52"/>
<dbReference type="FunFam" id="3.30.70.330:FF:000105">
    <property type="entry name" value="HIV Tat-specific factor 1 homolog"/>
    <property type="match status" value="1"/>
</dbReference>
<evidence type="ECO:0000256" key="4">
    <source>
        <dbReference type="ARBA" id="ARBA00022884"/>
    </source>
</evidence>
<dbReference type="GO" id="GO:0000398">
    <property type="term" value="P:mRNA splicing, via spliceosome"/>
    <property type="evidence" value="ECO:0007669"/>
    <property type="project" value="UniProtKB-ARBA"/>
</dbReference>
<dbReference type="GO" id="GO:0005686">
    <property type="term" value="C:U2 snRNP"/>
    <property type="evidence" value="ECO:0007669"/>
    <property type="project" value="TreeGrafter"/>
</dbReference>
<dbReference type="Gene3D" id="3.30.70.330">
    <property type="match status" value="1"/>
</dbReference>
<comment type="similarity">
    <text evidence="1">Belongs to the HTATSF1 family.</text>
</comment>
<dbReference type="PANTHER" id="PTHR15608:SF0">
    <property type="entry name" value="HIV TAT-SPECIFIC FACTOR 1"/>
    <property type="match status" value="1"/>
</dbReference>
<keyword evidence="4" id="KW-0694">RNA-binding</keyword>
<dbReference type="InterPro" id="IPR035979">
    <property type="entry name" value="RBD_domain_sf"/>
</dbReference>
<keyword evidence="5" id="KW-0508">mRNA splicing</keyword>
<keyword evidence="8" id="KW-1185">Reference proteome</keyword>
<dbReference type="InterPro" id="IPR000504">
    <property type="entry name" value="RRM_dom"/>
</dbReference>
<name>A0A0A1UA52_ENTIV</name>
<keyword evidence="3" id="KW-0677">Repeat</keyword>
<dbReference type="VEuPathDB" id="AmoebaDB:EIN_399680"/>
<evidence type="ECO:0000256" key="1">
    <source>
        <dbReference type="ARBA" id="ARBA00007747"/>
    </source>
</evidence>
<dbReference type="CDD" id="cd12285">
    <property type="entry name" value="RRM3_RBM39_like"/>
    <property type="match status" value="1"/>
</dbReference>
<dbReference type="KEGG" id="eiv:EIN_399680"/>
<reference evidence="7 8" key="1">
    <citation type="submission" date="2012-10" db="EMBL/GenBank/DDBJ databases">
        <authorList>
            <person name="Zafar N."/>
            <person name="Inman J."/>
            <person name="Hall N."/>
            <person name="Lorenzi H."/>
            <person name="Caler E."/>
        </authorList>
    </citation>
    <scope>NUCLEOTIDE SEQUENCE [LARGE SCALE GENOMIC DNA]</scope>
    <source>
        <strain evidence="7 8">IP1</strain>
    </source>
</reference>
<evidence type="ECO:0000256" key="5">
    <source>
        <dbReference type="ARBA" id="ARBA00023187"/>
    </source>
</evidence>
<dbReference type="InterPro" id="IPR012677">
    <property type="entry name" value="Nucleotide-bd_a/b_plait_sf"/>
</dbReference>
<evidence type="ECO:0000313" key="7">
    <source>
        <dbReference type="EMBL" id="ELP91928.1"/>
    </source>
</evidence>
<dbReference type="EMBL" id="KB206411">
    <property type="protein sequence ID" value="ELP91928.1"/>
    <property type="molecule type" value="Genomic_DNA"/>
</dbReference>
<feature type="domain" description="RRM" evidence="6">
    <location>
        <begin position="97"/>
        <end position="177"/>
    </location>
</feature>
<organism evidence="7 8">
    <name type="scientific">Entamoeba invadens IP1</name>
    <dbReference type="NCBI Taxonomy" id="370355"/>
    <lineage>
        <taxon>Eukaryota</taxon>
        <taxon>Amoebozoa</taxon>
        <taxon>Evosea</taxon>
        <taxon>Archamoebae</taxon>
        <taxon>Mastigamoebida</taxon>
        <taxon>Entamoebidae</taxon>
        <taxon>Entamoeba</taxon>
    </lineage>
</organism>
<dbReference type="GO" id="GO:0003723">
    <property type="term" value="F:RNA binding"/>
    <property type="evidence" value="ECO:0007669"/>
    <property type="project" value="UniProtKB-KW"/>
</dbReference>
<evidence type="ECO:0000313" key="8">
    <source>
        <dbReference type="Proteomes" id="UP000014680"/>
    </source>
</evidence>
<keyword evidence="2" id="KW-0507">mRNA processing</keyword>
<dbReference type="PANTHER" id="PTHR15608">
    <property type="entry name" value="SPLICING FACTOR U2AF-ASSOCIATED PROTEIN 2"/>
    <property type="match status" value="1"/>
</dbReference>
<dbReference type="GeneID" id="14890890"/>